<keyword evidence="16" id="KW-1185">Reference proteome</keyword>
<proteinExistence type="predicted"/>
<name>A0A2A2LYJ3_9BILA</name>
<dbReference type="Pfam" id="PF00096">
    <property type="entry name" value="zf-C2H2"/>
    <property type="match status" value="4"/>
</dbReference>
<feature type="region of interest" description="Disordered" evidence="12">
    <location>
        <begin position="591"/>
        <end position="650"/>
    </location>
</feature>
<evidence type="ECO:0000256" key="9">
    <source>
        <dbReference type="PROSITE-ProRule" id="PRU00042"/>
    </source>
</evidence>
<dbReference type="CDD" id="cd00086">
    <property type="entry name" value="homeodomain"/>
    <property type="match status" value="1"/>
</dbReference>
<evidence type="ECO:0000256" key="1">
    <source>
        <dbReference type="ARBA" id="ARBA00004123"/>
    </source>
</evidence>
<feature type="region of interest" description="Disordered" evidence="12">
    <location>
        <begin position="157"/>
        <end position="241"/>
    </location>
</feature>
<evidence type="ECO:0000256" key="11">
    <source>
        <dbReference type="RuleBase" id="RU000682"/>
    </source>
</evidence>
<evidence type="ECO:0000256" key="10">
    <source>
        <dbReference type="PROSITE-ProRule" id="PRU00108"/>
    </source>
</evidence>
<dbReference type="PANTHER" id="PTHR24391:SF27">
    <property type="entry name" value="ZINC FINGER PROTEIN 1"/>
    <property type="match status" value="1"/>
</dbReference>
<evidence type="ECO:0000259" key="14">
    <source>
        <dbReference type="PROSITE" id="PS50157"/>
    </source>
</evidence>
<dbReference type="OrthoDB" id="427030at2759"/>
<dbReference type="Gene3D" id="3.30.160.60">
    <property type="entry name" value="Classic Zinc Finger"/>
    <property type="match status" value="5"/>
</dbReference>
<evidence type="ECO:0008006" key="17">
    <source>
        <dbReference type="Google" id="ProtNLM"/>
    </source>
</evidence>
<dbReference type="AlphaFoldDB" id="A0A2A2LYJ3"/>
<feature type="region of interest" description="Disordered" evidence="12">
    <location>
        <begin position="370"/>
        <end position="396"/>
    </location>
</feature>
<dbReference type="GO" id="GO:0007411">
    <property type="term" value="P:axon guidance"/>
    <property type="evidence" value="ECO:0007669"/>
    <property type="project" value="UniProtKB-ARBA"/>
</dbReference>
<dbReference type="FunFam" id="3.30.160.60:FF:000072">
    <property type="entry name" value="zinc finger protein 143 isoform X1"/>
    <property type="match status" value="1"/>
</dbReference>
<accession>A0A2A2LYJ3</accession>
<comment type="subcellular location">
    <subcellularLocation>
        <location evidence="1 10 11">Nucleus</location>
    </subcellularLocation>
</comment>
<dbReference type="PROSITE" id="PS00027">
    <property type="entry name" value="HOMEOBOX_1"/>
    <property type="match status" value="1"/>
</dbReference>
<gene>
    <name evidence="15" type="ORF">WR25_01265</name>
</gene>
<dbReference type="EMBL" id="LIAE01006337">
    <property type="protein sequence ID" value="PAV91057.1"/>
    <property type="molecule type" value="Genomic_DNA"/>
</dbReference>
<keyword evidence="3" id="KW-0677">Repeat</keyword>
<feature type="compositionally biased region" description="Basic and acidic residues" evidence="12">
    <location>
        <begin position="370"/>
        <end position="385"/>
    </location>
</feature>
<evidence type="ECO:0000256" key="4">
    <source>
        <dbReference type="ARBA" id="ARBA00022771"/>
    </source>
</evidence>
<dbReference type="GO" id="GO:0045595">
    <property type="term" value="P:regulation of cell differentiation"/>
    <property type="evidence" value="ECO:0007669"/>
    <property type="project" value="UniProtKB-ARBA"/>
</dbReference>
<keyword evidence="4 9" id="KW-0863">Zinc-finger</keyword>
<feature type="compositionally biased region" description="Low complexity" evidence="12">
    <location>
        <begin position="591"/>
        <end position="645"/>
    </location>
</feature>
<feature type="compositionally biased region" description="Low complexity" evidence="12">
    <location>
        <begin position="219"/>
        <end position="232"/>
    </location>
</feature>
<protein>
    <recommendedName>
        <fullName evidence="17">Homeobox domain-containing protein</fullName>
    </recommendedName>
</protein>
<dbReference type="GO" id="GO:0000122">
    <property type="term" value="P:negative regulation of transcription by RNA polymerase II"/>
    <property type="evidence" value="ECO:0007669"/>
    <property type="project" value="UniProtKB-ARBA"/>
</dbReference>
<dbReference type="PROSITE" id="PS50071">
    <property type="entry name" value="HOMEOBOX_2"/>
    <property type="match status" value="1"/>
</dbReference>
<evidence type="ECO:0000256" key="3">
    <source>
        <dbReference type="ARBA" id="ARBA00022737"/>
    </source>
</evidence>
<dbReference type="GO" id="GO:2000026">
    <property type="term" value="P:regulation of multicellular organismal development"/>
    <property type="evidence" value="ECO:0007669"/>
    <property type="project" value="UniProtKB-ARBA"/>
</dbReference>
<evidence type="ECO:0000259" key="13">
    <source>
        <dbReference type="PROSITE" id="PS50071"/>
    </source>
</evidence>
<dbReference type="GO" id="GO:0000981">
    <property type="term" value="F:DNA-binding transcription factor activity, RNA polymerase II-specific"/>
    <property type="evidence" value="ECO:0007669"/>
    <property type="project" value="InterPro"/>
</dbReference>
<dbReference type="InterPro" id="IPR051574">
    <property type="entry name" value="ZnF_E-box_Homeobox"/>
</dbReference>
<evidence type="ECO:0000256" key="7">
    <source>
        <dbReference type="ARBA" id="ARBA00023155"/>
    </source>
</evidence>
<feature type="DNA-binding region" description="Homeobox" evidence="10">
    <location>
        <begin position="245"/>
        <end position="304"/>
    </location>
</feature>
<keyword evidence="6 10" id="KW-0238">DNA-binding</keyword>
<dbReference type="GO" id="GO:0005634">
    <property type="term" value="C:nucleus"/>
    <property type="evidence" value="ECO:0007669"/>
    <property type="project" value="UniProtKB-SubCell"/>
</dbReference>
<feature type="compositionally biased region" description="Basic and acidic residues" evidence="12">
    <location>
        <begin position="169"/>
        <end position="206"/>
    </location>
</feature>
<feature type="compositionally biased region" description="Acidic residues" evidence="12">
    <location>
        <begin position="207"/>
        <end position="218"/>
    </location>
</feature>
<dbReference type="PANTHER" id="PTHR24391">
    <property type="entry name" value="HISTONE H4 TRANSCRIPTION FACTOR-RELATED"/>
    <property type="match status" value="1"/>
</dbReference>
<evidence type="ECO:0000256" key="5">
    <source>
        <dbReference type="ARBA" id="ARBA00022833"/>
    </source>
</evidence>
<feature type="domain" description="C2H2-type" evidence="14">
    <location>
        <begin position="37"/>
        <end position="64"/>
    </location>
</feature>
<dbReference type="InterPro" id="IPR001356">
    <property type="entry name" value="HD"/>
</dbReference>
<dbReference type="FunFam" id="3.30.160.60:FF:000013">
    <property type="entry name" value="Putative zinc finger E-box-binding homeobox 2"/>
    <property type="match status" value="2"/>
</dbReference>
<dbReference type="PROSITE" id="PS50157">
    <property type="entry name" value="ZINC_FINGER_C2H2_2"/>
    <property type="match status" value="4"/>
</dbReference>
<evidence type="ECO:0000256" key="8">
    <source>
        <dbReference type="ARBA" id="ARBA00023242"/>
    </source>
</evidence>
<dbReference type="Gene3D" id="1.10.10.60">
    <property type="entry name" value="Homeodomain-like"/>
    <property type="match status" value="1"/>
</dbReference>
<dbReference type="InterPro" id="IPR017970">
    <property type="entry name" value="Homeobox_CS"/>
</dbReference>
<dbReference type="FunFam" id="3.30.160.60:FF:000744">
    <property type="entry name" value="zinc finger E-box-binding homeobox 1"/>
    <property type="match status" value="1"/>
</dbReference>
<dbReference type="GO" id="GO:0022603">
    <property type="term" value="P:regulation of anatomical structure morphogenesis"/>
    <property type="evidence" value="ECO:0007669"/>
    <property type="project" value="UniProtKB-ARBA"/>
</dbReference>
<evidence type="ECO:0000256" key="2">
    <source>
        <dbReference type="ARBA" id="ARBA00022723"/>
    </source>
</evidence>
<dbReference type="Pfam" id="PF00046">
    <property type="entry name" value="Homeodomain"/>
    <property type="match status" value="1"/>
</dbReference>
<keyword evidence="8 10" id="KW-0539">Nucleus</keyword>
<dbReference type="InterPro" id="IPR036236">
    <property type="entry name" value="Znf_C2H2_sf"/>
</dbReference>
<comment type="caution">
    <text evidence="15">The sequence shown here is derived from an EMBL/GenBank/DDBJ whole genome shotgun (WGS) entry which is preliminary data.</text>
</comment>
<feature type="domain" description="C2H2-type" evidence="14">
    <location>
        <begin position="551"/>
        <end position="579"/>
    </location>
</feature>
<keyword evidence="7 10" id="KW-0371">Homeobox</keyword>
<dbReference type="STRING" id="2018661.A0A2A2LYJ3"/>
<dbReference type="SMART" id="SM00389">
    <property type="entry name" value="HOX"/>
    <property type="match status" value="1"/>
</dbReference>
<dbReference type="InterPro" id="IPR009057">
    <property type="entry name" value="Homeodomain-like_sf"/>
</dbReference>
<feature type="domain" description="Homeobox" evidence="13">
    <location>
        <begin position="243"/>
        <end position="303"/>
    </location>
</feature>
<dbReference type="GO" id="GO:0000978">
    <property type="term" value="F:RNA polymerase II cis-regulatory region sequence-specific DNA binding"/>
    <property type="evidence" value="ECO:0007669"/>
    <property type="project" value="TreeGrafter"/>
</dbReference>
<evidence type="ECO:0000256" key="6">
    <source>
        <dbReference type="ARBA" id="ARBA00023125"/>
    </source>
</evidence>
<feature type="domain" description="C2H2-type" evidence="14">
    <location>
        <begin position="523"/>
        <end position="550"/>
    </location>
</feature>
<dbReference type="SUPFAM" id="SSF57667">
    <property type="entry name" value="beta-beta-alpha zinc fingers"/>
    <property type="match status" value="3"/>
</dbReference>
<feature type="domain" description="C2H2-type" evidence="14">
    <location>
        <begin position="495"/>
        <end position="522"/>
    </location>
</feature>
<keyword evidence="2" id="KW-0479">Metal-binding</keyword>
<dbReference type="SUPFAM" id="SSF46689">
    <property type="entry name" value="Homeodomain-like"/>
    <property type="match status" value="1"/>
</dbReference>
<dbReference type="SMART" id="SM00355">
    <property type="entry name" value="ZnF_C2H2"/>
    <property type="match status" value="5"/>
</dbReference>
<reference evidence="15 16" key="1">
    <citation type="journal article" date="2017" name="Curr. Biol.">
        <title>Genome architecture and evolution of a unichromosomal asexual nematode.</title>
        <authorList>
            <person name="Fradin H."/>
            <person name="Zegar C."/>
            <person name="Gutwein M."/>
            <person name="Lucas J."/>
            <person name="Kovtun M."/>
            <person name="Corcoran D."/>
            <person name="Baugh L.R."/>
            <person name="Kiontke K."/>
            <person name="Gunsalus K."/>
            <person name="Fitch D.H."/>
            <person name="Piano F."/>
        </authorList>
    </citation>
    <scope>NUCLEOTIDE SEQUENCE [LARGE SCALE GENOMIC DNA]</scope>
    <source>
        <strain evidence="15">PF1309</strain>
    </source>
</reference>
<dbReference type="GO" id="GO:0008270">
    <property type="term" value="F:zinc ion binding"/>
    <property type="evidence" value="ECO:0007669"/>
    <property type="project" value="UniProtKB-KW"/>
</dbReference>
<dbReference type="Proteomes" id="UP000218231">
    <property type="component" value="Unassembled WGS sequence"/>
</dbReference>
<organism evidence="15 16">
    <name type="scientific">Diploscapter pachys</name>
    <dbReference type="NCBI Taxonomy" id="2018661"/>
    <lineage>
        <taxon>Eukaryota</taxon>
        <taxon>Metazoa</taxon>
        <taxon>Ecdysozoa</taxon>
        <taxon>Nematoda</taxon>
        <taxon>Chromadorea</taxon>
        <taxon>Rhabditida</taxon>
        <taxon>Rhabditina</taxon>
        <taxon>Rhabditomorpha</taxon>
        <taxon>Rhabditoidea</taxon>
        <taxon>Rhabditidae</taxon>
        <taxon>Diploscapter</taxon>
    </lineage>
</organism>
<keyword evidence="5" id="KW-0862">Zinc</keyword>
<dbReference type="PROSITE" id="PS00028">
    <property type="entry name" value="ZINC_FINGER_C2H2_1"/>
    <property type="match status" value="3"/>
</dbReference>
<dbReference type="FunFam" id="3.30.160.60:FF:000016">
    <property type="entry name" value="zinc finger protein 37 homolog"/>
    <property type="match status" value="1"/>
</dbReference>
<dbReference type="GO" id="GO:0051240">
    <property type="term" value="P:positive regulation of multicellular organismal process"/>
    <property type="evidence" value="ECO:0007669"/>
    <property type="project" value="UniProtKB-ARBA"/>
</dbReference>
<evidence type="ECO:0000313" key="16">
    <source>
        <dbReference type="Proteomes" id="UP000218231"/>
    </source>
</evidence>
<dbReference type="InterPro" id="IPR013087">
    <property type="entry name" value="Znf_C2H2_type"/>
</dbReference>
<sequence length="664" mass="72577">MSLSSSSLLLESATSGSTASSPPSDAVLTEDAVLRKFKCDQCGKAFKFKHHLKEHIRIHSGERPFECAVCHKRFSHSGSYSSHMSSKKCVQQSPSLTPPLSAYQLLLYRNLLLQCQLPTSAPSACPPLVPSSTASPLSVNPYLFLLQSNILQGFGNDSVSPSETASIDIKSEKIEEGSEGNVKEENGSEQSVKEEPDEDVQMKEEEAKEEETVQEEDVSSNLSSIFNNSIDSPNLNINDSEAGRPLRSRSFLTDSQVAVLQTHFKRNPFPSKYELSAVAEQIGVNKRVVQVWFQNSRARERRSNRSVASSTLTPPLSTASTLAAWNSFLPQTNAAAQLMCAWAAQQSLANVTTNVTKPETMVIGENNKILQHENSEEKEEEKTESPLDLTVGGKEDSNAWDPQKLVGFLEKSTSNVKELLKGIGGGDVDSEDVNKQTTSSIWPKTSLFGSLLNGATSFMDMHRAFERKDDDSISNCSSDSKRRSIRGDEANDGLFPCDQCDKMFGKQSSLARHKYEHSGQRPYKCDVCAKAFKHKHHLTEHKRLHSGEKPFKCDKCHKRFSHSGSYSQHMNHRYSYCKPLRDSLTSSIASPAIIPSPSPNTVSPTSPQAASSSSLPLSPSTPSASLVSPSSMSTPNASSPTTNLSLSPFLNNPTTSTIASSLFA</sequence>
<evidence type="ECO:0000256" key="12">
    <source>
        <dbReference type="SAM" id="MobiDB-lite"/>
    </source>
</evidence>
<evidence type="ECO:0000313" key="15">
    <source>
        <dbReference type="EMBL" id="PAV91057.1"/>
    </source>
</evidence>